<comment type="caution">
    <text evidence="3">The sequence shown here is derived from an EMBL/GenBank/DDBJ whole genome shotgun (WGS) entry which is preliminary data.</text>
</comment>
<dbReference type="EMBL" id="QSKY01000029">
    <property type="protein sequence ID" value="RHF00825.1"/>
    <property type="molecule type" value="Genomic_DNA"/>
</dbReference>
<dbReference type="GO" id="GO:0006310">
    <property type="term" value="P:DNA recombination"/>
    <property type="evidence" value="ECO:0007669"/>
    <property type="project" value="UniProtKB-KW"/>
</dbReference>
<dbReference type="SUPFAM" id="SSF56349">
    <property type="entry name" value="DNA breaking-rejoining enzymes"/>
    <property type="match status" value="1"/>
</dbReference>
<accession>A0A414M069</accession>
<reference evidence="3 4" key="1">
    <citation type="submission" date="2018-08" db="EMBL/GenBank/DDBJ databases">
        <title>A genome reference for cultivated species of the human gut microbiota.</title>
        <authorList>
            <person name="Zou Y."/>
            <person name="Xue W."/>
            <person name="Luo G."/>
        </authorList>
    </citation>
    <scope>NUCLEOTIDE SEQUENCE [LARGE SCALE GENOMIC DNA]</scope>
    <source>
        <strain evidence="3 4">AM26-2LB</strain>
    </source>
</reference>
<evidence type="ECO:0000259" key="2">
    <source>
        <dbReference type="PROSITE" id="PS51898"/>
    </source>
</evidence>
<dbReference type="InterPro" id="IPR011010">
    <property type="entry name" value="DNA_brk_join_enz"/>
</dbReference>
<dbReference type="PROSITE" id="PS51898">
    <property type="entry name" value="TYR_RECOMBINASE"/>
    <property type="match status" value="1"/>
</dbReference>
<dbReference type="InterPro" id="IPR013762">
    <property type="entry name" value="Integrase-like_cat_sf"/>
</dbReference>
<proteinExistence type="predicted"/>
<organism evidence="3 4">
    <name type="scientific">Agathobacter rectalis</name>
    <dbReference type="NCBI Taxonomy" id="39491"/>
    <lineage>
        <taxon>Bacteria</taxon>
        <taxon>Bacillati</taxon>
        <taxon>Bacillota</taxon>
        <taxon>Clostridia</taxon>
        <taxon>Lachnospirales</taxon>
        <taxon>Lachnospiraceae</taxon>
        <taxon>Agathobacter</taxon>
    </lineage>
</organism>
<feature type="domain" description="Tyr recombinase" evidence="2">
    <location>
        <begin position="1"/>
        <end position="77"/>
    </location>
</feature>
<keyword evidence="1" id="KW-0233">DNA recombination</keyword>
<dbReference type="RefSeq" id="WP_147358713.1">
    <property type="nucleotide sequence ID" value="NZ_QSKY01000029.1"/>
</dbReference>
<dbReference type="GO" id="GO:0015074">
    <property type="term" value="P:DNA integration"/>
    <property type="evidence" value="ECO:0007669"/>
    <property type="project" value="InterPro"/>
</dbReference>
<dbReference type="InterPro" id="IPR002104">
    <property type="entry name" value="Integrase_catalytic"/>
</dbReference>
<evidence type="ECO:0000256" key="1">
    <source>
        <dbReference type="ARBA" id="ARBA00023172"/>
    </source>
</evidence>
<dbReference type="GO" id="GO:0003677">
    <property type="term" value="F:DNA binding"/>
    <property type="evidence" value="ECO:0007669"/>
    <property type="project" value="InterPro"/>
</dbReference>
<dbReference type="Pfam" id="PF00589">
    <property type="entry name" value="Phage_integrase"/>
    <property type="match status" value="1"/>
</dbReference>
<evidence type="ECO:0000313" key="4">
    <source>
        <dbReference type="Proteomes" id="UP000283501"/>
    </source>
</evidence>
<protein>
    <recommendedName>
        <fullName evidence="2">Tyr recombinase domain-containing protein</fullName>
    </recommendedName>
</protein>
<sequence length="105" mass="12043">VYKSTTYGAFTDKARKVHPELIPERLSPHCIRHSKAMHLLQANVNLVYIRDLLGHSSVTTTEIYARADTTLKREALEKANPIKDTPAMPQWNDDEGLMEWLRTLI</sequence>
<evidence type="ECO:0000313" key="3">
    <source>
        <dbReference type="EMBL" id="RHF00825.1"/>
    </source>
</evidence>
<feature type="non-terminal residue" evidence="3">
    <location>
        <position position="1"/>
    </location>
</feature>
<dbReference type="Proteomes" id="UP000283501">
    <property type="component" value="Unassembled WGS sequence"/>
</dbReference>
<gene>
    <name evidence="3" type="ORF">DW703_14575</name>
</gene>
<dbReference type="AlphaFoldDB" id="A0A414M069"/>
<dbReference type="Gene3D" id="1.10.443.10">
    <property type="entry name" value="Intergrase catalytic core"/>
    <property type="match status" value="1"/>
</dbReference>
<name>A0A414M069_9FIRM</name>